<accession>A0AAD9NL14</accession>
<evidence type="ECO:0000313" key="6">
    <source>
        <dbReference type="EMBL" id="KAK2173935.1"/>
    </source>
</evidence>
<dbReference type="FunFam" id="2.60.120.920:FF:000005">
    <property type="entry name" value="Putative E3 ubiquitin-protein ligase NEURL1B"/>
    <property type="match status" value="1"/>
</dbReference>
<keyword evidence="1" id="KW-0479">Metal-binding</keyword>
<dbReference type="InterPro" id="IPR043136">
    <property type="entry name" value="B30.2/SPRY_sf"/>
</dbReference>
<dbReference type="SMART" id="SM00588">
    <property type="entry name" value="NEUZ"/>
    <property type="match status" value="1"/>
</dbReference>
<dbReference type="Gene3D" id="2.60.120.920">
    <property type="match status" value="2"/>
</dbReference>
<feature type="domain" description="NHR" evidence="5">
    <location>
        <begin position="7"/>
        <end position="163"/>
    </location>
</feature>
<evidence type="ECO:0000313" key="7">
    <source>
        <dbReference type="Proteomes" id="UP001209878"/>
    </source>
</evidence>
<evidence type="ECO:0000256" key="4">
    <source>
        <dbReference type="ARBA" id="ARBA00022833"/>
    </source>
</evidence>
<dbReference type="InterPro" id="IPR006573">
    <property type="entry name" value="NHR_dom"/>
</dbReference>
<evidence type="ECO:0000256" key="3">
    <source>
        <dbReference type="ARBA" id="ARBA00022771"/>
    </source>
</evidence>
<dbReference type="Pfam" id="PF07177">
    <property type="entry name" value="Neuralized"/>
    <property type="match status" value="2"/>
</dbReference>
<dbReference type="PANTHER" id="PTHR12429:SF6">
    <property type="entry name" value="PROTEIN NEURALIZED"/>
    <property type="match status" value="1"/>
</dbReference>
<proteinExistence type="predicted"/>
<evidence type="ECO:0000259" key="5">
    <source>
        <dbReference type="PROSITE" id="PS51065"/>
    </source>
</evidence>
<reference evidence="6" key="1">
    <citation type="journal article" date="2023" name="Mol. Biol. Evol.">
        <title>Third-Generation Sequencing Reveals the Adaptive Role of the Epigenome in Three Deep-Sea Polychaetes.</title>
        <authorList>
            <person name="Perez M."/>
            <person name="Aroh O."/>
            <person name="Sun Y."/>
            <person name="Lan Y."/>
            <person name="Juniper S.K."/>
            <person name="Young C.R."/>
            <person name="Angers B."/>
            <person name="Qian P.Y."/>
        </authorList>
    </citation>
    <scope>NUCLEOTIDE SEQUENCE</scope>
    <source>
        <strain evidence="6">R07B-5</strain>
    </source>
</reference>
<keyword evidence="7" id="KW-1185">Reference proteome</keyword>
<keyword evidence="3" id="KW-0863">Zinc-finger</keyword>
<comment type="caution">
    <text evidence="6">The sequence shown here is derived from an EMBL/GenBank/DDBJ whole genome shotgun (WGS) entry which is preliminary data.</text>
</comment>
<gene>
    <name evidence="6" type="ORF">NP493_839g00004</name>
</gene>
<dbReference type="Proteomes" id="UP001209878">
    <property type="component" value="Unassembled WGS sequence"/>
</dbReference>
<name>A0AAD9NL14_RIDPI</name>
<keyword evidence="2" id="KW-0677">Repeat</keyword>
<dbReference type="GO" id="GO:0061630">
    <property type="term" value="F:ubiquitin protein ligase activity"/>
    <property type="evidence" value="ECO:0007669"/>
    <property type="project" value="TreeGrafter"/>
</dbReference>
<evidence type="ECO:0000256" key="1">
    <source>
        <dbReference type="ARBA" id="ARBA00022723"/>
    </source>
</evidence>
<organism evidence="6 7">
    <name type="scientific">Ridgeia piscesae</name>
    <name type="common">Tubeworm</name>
    <dbReference type="NCBI Taxonomy" id="27915"/>
    <lineage>
        <taxon>Eukaryota</taxon>
        <taxon>Metazoa</taxon>
        <taxon>Spiralia</taxon>
        <taxon>Lophotrochozoa</taxon>
        <taxon>Annelida</taxon>
        <taxon>Polychaeta</taxon>
        <taxon>Sedentaria</taxon>
        <taxon>Canalipalpata</taxon>
        <taxon>Sabellida</taxon>
        <taxon>Siboglinidae</taxon>
        <taxon>Ridgeia</taxon>
    </lineage>
</organism>
<dbReference type="EMBL" id="JAODUO010000841">
    <property type="protein sequence ID" value="KAK2173935.1"/>
    <property type="molecule type" value="Genomic_DNA"/>
</dbReference>
<dbReference type="PANTHER" id="PTHR12429">
    <property type="entry name" value="NEURALIZED"/>
    <property type="match status" value="1"/>
</dbReference>
<dbReference type="PROSITE" id="PS51065">
    <property type="entry name" value="NHR"/>
    <property type="match status" value="2"/>
</dbReference>
<sequence length="320" mass="35232">MDCDDGVLLFHSTHGSHVRLSSDKRRATRKTDKYYKAICFSYRPVSINERVSLKIIAAASKWDGYLRIGFTRHDPSKMKSSALPRFVCPDLTEKPGYWAKEIPLRFAANDTLISFYLTASGGVMLNVNGEDSGCLLGDVDTNGPVWAMIDVYGNTVSVEFVDVRLAENVRLVTYSGSISLPAESNTPTRYEDRSNHTAASPQAIAAPIRQISTPAIVQVQQSQEMRPSQPVVRYTPLPFHPITGRSVIMSGVHTIAERRPDEVTNAYVFTDRPLCCGETLTIEIVSTSPLDEELDTGGLAFGMTTCDPATLNPEELPDDP</sequence>
<protein>
    <recommendedName>
        <fullName evidence="5">NHR domain-containing protein</fullName>
    </recommendedName>
</protein>
<dbReference type="GO" id="GO:0008270">
    <property type="term" value="F:zinc ion binding"/>
    <property type="evidence" value="ECO:0007669"/>
    <property type="project" value="UniProtKB-KW"/>
</dbReference>
<dbReference type="InterPro" id="IPR037962">
    <property type="entry name" value="Neuralized"/>
</dbReference>
<keyword evidence="4" id="KW-0862">Zinc</keyword>
<evidence type="ECO:0000256" key="2">
    <source>
        <dbReference type="ARBA" id="ARBA00022737"/>
    </source>
</evidence>
<dbReference type="AlphaFoldDB" id="A0AAD9NL14"/>
<feature type="domain" description="NHR" evidence="5">
    <location>
        <begin position="236"/>
        <end position="320"/>
    </location>
</feature>